<name>A0A9Y1BNH6_9ARCH</name>
<sequence length="313" mass="35629">MKEKGKIVFLGGGTGTPKLIQGIRRIINEENITVITNTADDITLYGLYISPDVDTYLYLFSNLLDTKKFWGIEGDSYYTYSFLKKFDKNAWFTLGDKDLAIHLFRTQKLQEGKNLSEITTILANRLNIKAKILPCTDNHIETRIVTKNGHDIHFQEFWVREKANLSIKEIYVKGIENAIIPDDIFSEIEEADKIILGPSNPITSIGPIISIKKIRQSLKKNKEKCIAISPIVGDRAISGPTCQFLATKNKNCSIKDIISLYEDFITCFFIDESDKNIEEQIKNIYPNLDIRNENIVMKDISISQNLAKTLLKV</sequence>
<dbReference type="Pfam" id="PF01933">
    <property type="entry name" value="CofD"/>
    <property type="match status" value="1"/>
</dbReference>
<dbReference type="EC" id="2.7.8.28" evidence="3"/>
<protein>
    <submittedName>
        <fullName evidence="3">2-phospho-L-lactate transferase</fullName>
        <ecNumber evidence="3">2.7.8.28</ecNumber>
    </submittedName>
</protein>
<proteinExistence type="inferred from homology"/>
<evidence type="ECO:0000313" key="3">
    <source>
        <dbReference type="EMBL" id="UJG42051.1"/>
    </source>
</evidence>
<dbReference type="EMBL" id="CP084166">
    <property type="protein sequence ID" value="UJG42051.1"/>
    <property type="molecule type" value="Genomic_DNA"/>
</dbReference>
<gene>
    <name evidence="3" type="primary">cofD</name>
    <name evidence="3" type="ORF">K9W45_06200</name>
</gene>
<dbReference type="GO" id="GO:0043743">
    <property type="term" value="F:LPPG:FO 2-phospho-L-lactate transferase activity"/>
    <property type="evidence" value="ECO:0007669"/>
    <property type="project" value="UniProtKB-EC"/>
</dbReference>
<keyword evidence="1 3" id="KW-0808">Transferase</keyword>
<organism evidence="3">
    <name type="scientific">Candidatus Heimdallarchaeum aukensis</name>
    <dbReference type="NCBI Taxonomy" id="2876573"/>
    <lineage>
        <taxon>Archaea</taxon>
        <taxon>Promethearchaeati</taxon>
        <taxon>Candidatus Heimdallarchaeota</taxon>
        <taxon>Candidatus Heimdallarchaeia (ex Rinke et al. 2021) (nom. nud.)</taxon>
        <taxon>Candidatus Heimdallarchaeales</taxon>
        <taxon>Candidatus Heimdallarchaeaceae</taxon>
        <taxon>Candidatus Heimdallarchaeum</taxon>
    </lineage>
</organism>
<dbReference type="Proteomes" id="UP001201020">
    <property type="component" value="Chromosome"/>
</dbReference>
<dbReference type="GO" id="GO:0000287">
    <property type="term" value="F:magnesium ion binding"/>
    <property type="evidence" value="ECO:0007669"/>
    <property type="project" value="InterPro"/>
</dbReference>
<dbReference type="NCBIfam" id="TIGR01819">
    <property type="entry name" value="F420_cofD"/>
    <property type="match status" value="1"/>
</dbReference>
<dbReference type="HAMAP" id="MF_01257">
    <property type="entry name" value="CofD"/>
    <property type="match status" value="1"/>
</dbReference>
<dbReference type="Gene3D" id="1.10.8.240">
    <property type="entry name" value="CofD-like domain"/>
    <property type="match status" value="1"/>
</dbReference>
<dbReference type="Gene3D" id="3.40.50.10680">
    <property type="entry name" value="CofD-like domains"/>
    <property type="match status" value="1"/>
</dbReference>
<dbReference type="InterPro" id="IPR010115">
    <property type="entry name" value="FbiA/CofD"/>
</dbReference>
<dbReference type="InterPro" id="IPR002882">
    <property type="entry name" value="CofD"/>
</dbReference>
<dbReference type="PANTHER" id="PTHR43007:SF1">
    <property type="entry name" value="2-PHOSPHO-L-LACTATE TRANSFERASE"/>
    <property type="match status" value="1"/>
</dbReference>
<reference evidence="3" key="1">
    <citation type="journal article" date="2022" name="Nat. Microbiol.">
        <title>Unique mobile elements and scalable gene flow at the prokaryote-eukaryote boundary revealed by circularized Asgard archaea genomes.</title>
        <authorList>
            <person name="Wu F."/>
            <person name="Speth D.R."/>
            <person name="Philosof A."/>
            <person name="Cremiere A."/>
            <person name="Narayanan A."/>
            <person name="Barco R.A."/>
            <person name="Connon S.A."/>
            <person name="Amend J.P."/>
            <person name="Antoshechkin I.A."/>
            <person name="Orphan V.J."/>
        </authorList>
    </citation>
    <scope>NUCLEOTIDE SEQUENCE</scope>
    <source>
        <strain evidence="3">PM71</strain>
    </source>
</reference>
<keyword evidence="2" id="KW-0460">Magnesium</keyword>
<accession>A0A9Y1BNH6</accession>
<evidence type="ECO:0000256" key="2">
    <source>
        <dbReference type="ARBA" id="ARBA00022842"/>
    </source>
</evidence>
<dbReference type="AlphaFoldDB" id="A0A9Y1BNH6"/>
<dbReference type="PANTHER" id="PTHR43007">
    <property type="entry name" value="2-PHOSPHO-L-LACTATE TRANSFERASE"/>
    <property type="match status" value="1"/>
</dbReference>
<evidence type="ECO:0000256" key="1">
    <source>
        <dbReference type="ARBA" id="ARBA00022679"/>
    </source>
</evidence>
<dbReference type="SUPFAM" id="SSF142338">
    <property type="entry name" value="CofD-like"/>
    <property type="match status" value="1"/>
</dbReference>
<dbReference type="InterPro" id="IPR038136">
    <property type="entry name" value="CofD-like_dom_sf"/>
</dbReference>